<comment type="caution">
    <text evidence="1">The sequence shown here is derived from an EMBL/GenBank/DDBJ whole genome shotgun (WGS) entry which is preliminary data.</text>
</comment>
<dbReference type="EMBL" id="CM046118">
    <property type="protein sequence ID" value="KAI8438981.1"/>
    <property type="molecule type" value="Genomic_DNA"/>
</dbReference>
<keyword evidence="2" id="KW-1185">Reference proteome</keyword>
<accession>A0ACC0KS40</accession>
<sequence length="695" mass="79078">MEPEHDDLAQLRSLNEGDMSAEMYNFHEAISEMQRAEEEVLDNHKAICDYMQHAQQRTAQLLQLTRDVDYDQDERQINIKADVIILGCSLPGIVTAHKLKKKFGKTMDIVVLDLAAPTRILSKGNVAFESGYISDDEESDDSSGEMTTRQFADNAAKHFLSRYAKEFSIPLPDAIMNPRLVRSPLNKLFQFRDGNIVECNKDYHDFDYLNVVERFELNQYHDLLDQNTRDLFQTNRVSCEADRRKLLYYDQTTMERHICGNLLFPTSREIMRMSVSLVCGAPSNVVSVLFYLHQCHRTSSARNHFDGNNTRFREKLLGFCRKQVASKLQQSVSDITFPAIAIQKIRIYSDEQVILETMKGDTNYVCNLLAMALKPEQLLKIAIEDEILTEKQATMIGAMLPGKVKKFFVQYNESFWEDEGYSGDILSIRGPIVWAMARPRLSTTGSIEKYAALVGYLMVRDDVEDSREAVLEQLTKLYGEAAAKPINYKESDVTDIFVPRCGDYVALRQLTSFGNTGNVVEWGAMDIFADGDVAAALEAGHNAYLHVLTSLRPQAQTFEDLATTERPTILDDGPLTRWAAYLNYISSIQIVAYATAMYVGFRCIRSYLRSVLTRTSQPLHIALAVLVTLAWLGRGSSGNTRIVLYFNLPRHEFGRVQTVLFPVYYAFNALVSLVAFFAYFRTQCLTRFENTSWVQ</sequence>
<organism evidence="1 2">
    <name type="scientific">Choristoneura fumiferana</name>
    <name type="common">Spruce budworm moth</name>
    <name type="synonym">Archips fumiferana</name>
    <dbReference type="NCBI Taxonomy" id="7141"/>
    <lineage>
        <taxon>Eukaryota</taxon>
        <taxon>Metazoa</taxon>
        <taxon>Ecdysozoa</taxon>
        <taxon>Arthropoda</taxon>
        <taxon>Hexapoda</taxon>
        <taxon>Insecta</taxon>
        <taxon>Pterygota</taxon>
        <taxon>Neoptera</taxon>
        <taxon>Endopterygota</taxon>
        <taxon>Lepidoptera</taxon>
        <taxon>Glossata</taxon>
        <taxon>Ditrysia</taxon>
        <taxon>Tortricoidea</taxon>
        <taxon>Tortricidae</taxon>
        <taxon>Tortricinae</taxon>
        <taxon>Choristoneura</taxon>
    </lineage>
</organism>
<evidence type="ECO:0000313" key="2">
    <source>
        <dbReference type="Proteomes" id="UP001064048"/>
    </source>
</evidence>
<evidence type="ECO:0000313" key="1">
    <source>
        <dbReference type="EMBL" id="KAI8438981.1"/>
    </source>
</evidence>
<gene>
    <name evidence="1" type="ORF">MSG28_011283</name>
</gene>
<feature type="non-terminal residue" evidence="1">
    <location>
        <position position="695"/>
    </location>
</feature>
<protein>
    <submittedName>
        <fullName evidence="1">Uncharacterized protein</fullName>
    </submittedName>
</protein>
<reference evidence="1 2" key="1">
    <citation type="journal article" date="2022" name="Genome Biol. Evol.">
        <title>The Spruce Budworm Genome: Reconstructing the Evolutionary History of Antifreeze Proteins.</title>
        <authorList>
            <person name="Beliveau C."/>
            <person name="Gagne P."/>
            <person name="Picq S."/>
            <person name="Vernygora O."/>
            <person name="Keeling C.I."/>
            <person name="Pinkney K."/>
            <person name="Doucet D."/>
            <person name="Wen F."/>
            <person name="Johnston J.S."/>
            <person name="Maaroufi H."/>
            <person name="Boyle B."/>
            <person name="Laroche J."/>
            <person name="Dewar K."/>
            <person name="Juretic N."/>
            <person name="Blackburn G."/>
            <person name="Nisole A."/>
            <person name="Brunet B."/>
            <person name="Brandao M."/>
            <person name="Lumley L."/>
            <person name="Duan J."/>
            <person name="Quan G."/>
            <person name="Lucarotti C.J."/>
            <person name="Roe A.D."/>
            <person name="Sperling F.A.H."/>
            <person name="Levesque R.C."/>
            <person name="Cusson M."/>
        </authorList>
    </citation>
    <scope>NUCLEOTIDE SEQUENCE [LARGE SCALE GENOMIC DNA]</scope>
    <source>
        <strain evidence="1">Glfc:IPQL:Cfum</strain>
    </source>
</reference>
<proteinExistence type="predicted"/>
<name>A0ACC0KS40_CHOFU</name>
<dbReference type="Proteomes" id="UP001064048">
    <property type="component" value="Chromosome 18"/>
</dbReference>